<name>A0A6C0EM14_9ZZZZ</name>
<evidence type="ECO:0000256" key="1">
    <source>
        <dbReference type="SAM" id="Phobius"/>
    </source>
</evidence>
<dbReference type="AlphaFoldDB" id="A0A6C0EM14"/>
<accession>A0A6C0EM14</accession>
<reference evidence="2" key="1">
    <citation type="journal article" date="2020" name="Nature">
        <title>Giant virus diversity and host interactions through global metagenomics.</title>
        <authorList>
            <person name="Schulz F."/>
            <person name="Roux S."/>
            <person name="Paez-Espino D."/>
            <person name="Jungbluth S."/>
            <person name="Walsh D.A."/>
            <person name="Denef V.J."/>
            <person name="McMahon K.D."/>
            <person name="Konstantinidis K.T."/>
            <person name="Eloe-Fadrosh E.A."/>
            <person name="Kyrpides N.C."/>
            <person name="Woyke T."/>
        </authorList>
    </citation>
    <scope>NUCLEOTIDE SEQUENCE</scope>
    <source>
        <strain evidence="2">GVMAG-M-3300009068-24</strain>
    </source>
</reference>
<feature type="transmembrane region" description="Helical" evidence="1">
    <location>
        <begin position="121"/>
        <end position="146"/>
    </location>
</feature>
<keyword evidence="1" id="KW-0472">Membrane</keyword>
<keyword evidence="1" id="KW-0812">Transmembrane</keyword>
<sequence>MPTYVPLHGPITPNPVAMDPSTLMNVLSNYLVNSPLIHNNIGDYNHVDDQIDNINQQLSSINNALDNQTTGSILSHQDSVATIVNTEMNRLNSKQQSIDSAMATQKRMLQMNDSYLKRQQVYMRIMIAIVIALVILIVCKVLSGYFGDDSGINVLLSIVSILVIVFVVIYCGWALVMMWRRDPIYYDQLHYIPDNQPATLTGNTGLTVGQIVSAGAVGAAASTYYCIGSACCSPNQGTVWDPSMNACIKEGFAQGPGSIPTYDADTRVYAHYA</sequence>
<proteinExistence type="predicted"/>
<protein>
    <submittedName>
        <fullName evidence="2">Uncharacterized protein</fullName>
    </submittedName>
</protein>
<evidence type="ECO:0000313" key="2">
    <source>
        <dbReference type="EMBL" id="QHT29691.1"/>
    </source>
</evidence>
<dbReference type="EMBL" id="MN738881">
    <property type="protein sequence ID" value="QHT29691.1"/>
    <property type="molecule type" value="Genomic_DNA"/>
</dbReference>
<keyword evidence="1" id="KW-1133">Transmembrane helix</keyword>
<feature type="transmembrane region" description="Helical" evidence="1">
    <location>
        <begin position="152"/>
        <end position="176"/>
    </location>
</feature>
<organism evidence="2">
    <name type="scientific">viral metagenome</name>
    <dbReference type="NCBI Taxonomy" id="1070528"/>
    <lineage>
        <taxon>unclassified sequences</taxon>
        <taxon>metagenomes</taxon>
        <taxon>organismal metagenomes</taxon>
    </lineage>
</organism>